<dbReference type="RefSeq" id="WP_346091708.1">
    <property type="nucleotide sequence ID" value="NZ_BAABKS010000033.1"/>
</dbReference>
<evidence type="ECO:0000259" key="2">
    <source>
        <dbReference type="PROSITE" id="PS51471"/>
    </source>
</evidence>
<comment type="similarity">
    <text evidence="1">Belongs to the iron/ascorbate-dependent oxidoreductase family.</text>
</comment>
<dbReference type="InterPro" id="IPR005123">
    <property type="entry name" value="Oxoglu/Fe-dep_dioxygenase_dom"/>
</dbReference>
<keyword evidence="1" id="KW-0479">Metal-binding</keyword>
<feature type="domain" description="Fe2OG dioxygenase" evidence="2">
    <location>
        <begin position="145"/>
        <end position="255"/>
    </location>
</feature>
<accession>A0ABW3VQM8</accession>
<keyword evidence="4" id="KW-1185">Reference proteome</keyword>
<protein>
    <submittedName>
        <fullName evidence="3">ArpA protein</fullName>
    </submittedName>
</protein>
<sequence>MLGALDDRDVIEQVVDIGAHPVARAGPERDAIVARVRRELAADGCCVLAGFVRPGLCETLRAEGAAAAPRAHRDVDVVNVYNTDPDPTLPAGHPARRTMIRGNAFVARDLLGSDALVQHLYTSTALQEFVAACVGAPRVHVLADPLAGLTLNVVAPGRGHPWHFDTNEFTISVVTQEPEAGGVFEYCPGIRSRGDENLAEVAAVLDGRAEHLVRRATLRAGDLQIFAGRYALHRVTTVEGARERHSAILAYSARPGVVGSPARTRQLFGRLTPAHGGDPVRVDGLLD</sequence>
<evidence type="ECO:0000313" key="3">
    <source>
        <dbReference type="EMBL" id="MFD1236449.1"/>
    </source>
</evidence>
<gene>
    <name evidence="3" type="ORF">ACFQ34_24450</name>
</gene>
<dbReference type="Proteomes" id="UP001597182">
    <property type="component" value="Unassembled WGS sequence"/>
</dbReference>
<evidence type="ECO:0000313" key="4">
    <source>
        <dbReference type="Proteomes" id="UP001597182"/>
    </source>
</evidence>
<name>A0ABW3VQM8_9PSEU</name>
<dbReference type="SUPFAM" id="SSF51197">
    <property type="entry name" value="Clavaminate synthase-like"/>
    <property type="match status" value="1"/>
</dbReference>
<dbReference type="Pfam" id="PF23169">
    <property type="entry name" value="HalD"/>
    <property type="match status" value="1"/>
</dbReference>
<dbReference type="PROSITE" id="PS51471">
    <property type="entry name" value="FE2OG_OXY"/>
    <property type="match status" value="1"/>
</dbReference>
<dbReference type="Gene3D" id="2.60.120.620">
    <property type="entry name" value="q2cbj1_9rhob like domain"/>
    <property type="match status" value="1"/>
</dbReference>
<keyword evidence="1" id="KW-0560">Oxidoreductase</keyword>
<keyword evidence="1" id="KW-0408">Iron</keyword>
<organism evidence="3 4">
    <name type="scientific">Pseudonocardia benzenivorans</name>
    <dbReference type="NCBI Taxonomy" id="228005"/>
    <lineage>
        <taxon>Bacteria</taxon>
        <taxon>Bacillati</taxon>
        <taxon>Actinomycetota</taxon>
        <taxon>Actinomycetes</taxon>
        <taxon>Pseudonocardiales</taxon>
        <taxon>Pseudonocardiaceae</taxon>
        <taxon>Pseudonocardia</taxon>
    </lineage>
</organism>
<comment type="caution">
    <text evidence="3">The sequence shown here is derived from an EMBL/GenBank/DDBJ whole genome shotgun (WGS) entry which is preliminary data.</text>
</comment>
<reference evidence="4" key="1">
    <citation type="journal article" date="2019" name="Int. J. Syst. Evol. Microbiol.">
        <title>The Global Catalogue of Microorganisms (GCM) 10K type strain sequencing project: providing services to taxonomists for standard genome sequencing and annotation.</title>
        <authorList>
            <consortium name="The Broad Institute Genomics Platform"/>
            <consortium name="The Broad Institute Genome Sequencing Center for Infectious Disease"/>
            <person name="Wu L."/>
            <person name="Ma J."/>
        </authorList>
    </citation>
    <scope>NUCLEOTIDE SEQUENCE [LARGE SCALE GENOMIC DNA]</scope>
    <source>
        <strain evidence="4">CCUG 49018</strain>
    </source>
</reference>
<dbReference type="InterPro" id="IPR056470">
    <property type="entry name" value="BesD/HalB-like"/>
</dbReference>
<evidence type="ECO:0000256" key="1">
    <source>
        <dbReference type="RuleBase" id="RU003682"/>
    </source>
</evidence>
<dbReference type="EMBL" id="JBHTMB010000224">
    <property type="protein sequence ID" value="MFD1236449.1"/>
    <property type="molecule type" value="Genomic_DNA"/>
</dbReference>
<proteinExistence type="inferred from homology"/>